<evidence type="ECO:0000256" key="1">
    <source>
        <dbReference type="PROSITE-ProRule" id="PRU00047"/>
    </source>
</evidence>
<dbReference type="InterPro" id="IPR036875">
    <property type="entry name" value="Znf_CCHC_sf"/>
</dbReference>
<dbReference type="Gene3D" id="4.10.60.10">
    <property type="entry name" value="Zinc finger, CCHC-type"/>
    <property type="match status" value="1"/>
</dbReference>
<dbReference type="InterPro" id="IPR001878">
    <property type="entry name" value="Znf_CCHC"/>
</dbReference>
<keyword evidence="5" id="KW-1185">Reference proteome</keyword>
<keyword evidence="1" id="KW-0862">Zinc</keyword>
<dbReference type="GO" id="GO:0008270">
    <property type="term" value="F:zinc ion binding"/>
    <property type="evidence" value="ECO:0007669"/>
    <property type="project" value="UniProtKB-KW"/>
</dbReference>
<dbReference type="Proteomes" id="UP000242791">
    <property type="component" value="Unassembled WGS sequence"/>
</dbReference>
<sequence length="282" mass="32324">MDNARENLCRIRSERNAYRTKAERVGQLDKQVDDLMEERDNLQQAIDDPKHLTDGKEPFEHWLSRMKSKFVVNADHFPTEESKIAYIENRTDGAAARHLEPRMREGHPEKFTTAEEVFKHLQGIYEDPNQLGKAKAEYRRLIMRTVLHLAGEAQVHTDDYKEDFLDKLSFKLQEMVAASCGENTTFKEVQGTCARAAYRLPGPKTRQEGGRNQGNRGGLAEPKREQSLVPAVENNQEWLKNIQCYSCKATGHLARNCHRKKETDVKATELIELEDNSGNDQA</sequence>
<gene>
    <name evidence="4" type="ORF">ACJ73_10268</name>
</gene>
<keyword evidence="1" id="KW-0479">Metal-binding</keyword>
<proteinExistence type="predicted"/>
<feature type="domain" description="CCHC-type" evidence="3">
    <location>
        <begin position="244"/>
        <end position="257"/>
    </location>
</feature>
<dbReference type="Pfam" id="PF00098">
    <property type="entry name" value="zf-CCHC"/>
    <property type="match status" value="1"/>
</dbReference>
<dbReference type="GO" id="GO:0003676">
    <property type="term" value="F:nucleic acid binding"/>
    <property type="evidence" value="ECO:0007669"/>
    <property type="project" value="InterPro"/>
</dbReference>
<evidence type="ECO:0000313" key="4">
    <source>
        <dbReference type="EMBL" id="OJD09499.1"/>
    </source>
</evidence>
<dbReference type="AlphaFoldDB" id="A0A1J9PNS5"/>
<dbReference type="SUPFAM" id="SSF57756">
    <property type="entry name" value="Retrovirus zinc finger-like domains"/>
    <property type="match status" value="1"/>
</dbReference>
<dbReference type="PROSITE" id="PS50158">
    <property type="entry name" value="ZF_CCHC"/>
    <property type="match status" value="1"/>
</dbReference>
<comment type="caution">
    <text evidence="4">The sequence shown here is derived from an EMBL/GenBank/DDBJ whole genome shotgun (WGS) entry which is preliminary data.</text>
</comment>
<evidence type="ECO:0000259" key="3">
    <source>
        <dbReference type="PROSITE" id="PS50158"/>
    </source>
</evidence>
<dbReference type="VEuPathDB" id="FungiDB:ACJ73_10268"/>
<dbReference type="EMBL" id="LGTZ01003635">
    <property type="protein sequence ID" value="OJD09499.1"/>
    <property type="molecule type" value="Genomic_DNA"/>
</dbReference>
<reference evidence="4 5" key="1">
    <citation type="submission" date="2015-08" db="EMBL/GenBank/DDBJ databases">
        <title>Emmonsia species relationships and genome sequence.</title>
        <authorList>
            <person name="Cuomo C.A."/>
            <person name="Schwartz I.S."/>
            <person name="Kenyon C."/>
            <person name="De Hoog G.S."/>
            <person name="Govender N.P."/>
            <person name="Botha A."/>
            <person name="Moreno L."/>
            <person name="De Vries M."/>
            <person name="Munoz J.F."/>
            <person name="Stielow J.B."/>
        </authorList>
    </citation>
    <scope>NUCLEOTIDE SEQUENCE [LARGE SCALE GENOMIC DNA]</scope>
    <source>
        <strain evidence="4 5">EI222</strain>
    </source>
</reference>
<accession>A0A1J9PNS5</accession>
<dbReference type="STRING" id="1658174.A0A1J9PNS5"/>
<dbReference type="OrthoDB" id="4206427at2759"/>
<name>A0A1J9PNS5_9EURO</name>
<organism evidence="4 5">
    <name type="scientific">Blastomyces percursus</name>
    <dbReference type="NCBI Taxonomy" id="1658174"/>
    <lineage>
        <taxon>Eukaryota</taxon>
        <taxon>Fungi</taxon>
        <taxon>Dikarya</taxon>
        <taxon>Ascomycota</taxon>
        <taxon>Pezizomycotina</taxon>
        <taxon>Eurotiomycetes</taxon>
        <taxon>Eurotiomycetidae</taxon>
        <taxon>Onygenales</taxon>
        <taxon>Ajellomycetaceae</taxon>
        <taxon>Blastomyces</taxon>
    </lineage>
</organism>
<keyword evidence="1" id="KW-0863">Zinc-finger</keyword>
<feature type="region of interest" description="Disordered" evidence="2">
    <location>
        <begin position="201"/>
        <end position="226"/>
    </location>
</feature>
<evidence type="ECO:0000256" key="2">
    <source>
        <dbReference type="SAM" id="MobiDB-lite"/>
    </source>
</evidence>
<protein>
    <recommendedName>
        <fullName evidence="3">CCHC-type domain-containing protein</fullName>
    </recommendedName>
</protein>
<evidence type="ECO:0000313" key="5">
    <source>
        <dbReference type="Proteomes" id="UP000242791"/>
    </source>
</evidence>